<comment type="caution">
    <text evidence="1">The sequence shown here is derived from an EMBL/GenBank/DDBJ whole genome shotgun (WGS) entry which is preliminary data.</text>
</comment>
<protein>
    <submittedName>
        <fullName evidence="1">Uncharacterized protein</fullName>
    </submittedName>
</protein>
<accession>A0A099YAB9</accession>
<gene>
    <name evidence="1" type="ORF">LX03_10295</name>
</gene>
<evidence type="ECO:0000313" key="2">
    <source>
        <dbReference type="Proteomes" id="UP000030001"/>
    </source>
</evidence>
<dbReference type="EMBL" id="JROC01000037">
    <property type="protein sequence ID" value="KGL66357.1"/>
    <property type="molecule type" value="Genomic_DNA"/>
</dbReference>
<reference evidence="1 2" key="1">
    <citation type="submission" date="2014-09" db="EMBL/GenBank/DDBJ databases">
        <title>Lactobacillus mucosae CRL573 Genome Sequencing.</title>
        <authorList>
            <person name="Bleckwedel J."/>
            <person name="Teran L.C."/>
            <person name="Bonacina J."/>
            <person name="Saavedra L."/>
            <person name="Mozzi F.B."/>
            <person name="Raya R.R."/>
        </authorList>
    </citation>
    <scope>NUCLEOTIDE SEQUENCE [LARGE SCALE GENOMIC DNA]</scope>
    <source>
        <strain evidence="1 2">CRL573</strain>
    </source>
</reference>
<dbReference type="AlphaFoldDB" id="A0A099YAB9"/>
<organism evidence="1 2">
    <name type="scientific">Limosilactobacillus mucosae</name>
    <name type="common">Lactobacillus mucosae</name>
    <dbReference type="NCBI Taxonomy" id="97478"/>
    <lineage>
        <taxon>Bacteria</taxon>
        <taxon>Bacillati</taxon>
        <taxon>Bacillota</taxon>
        <taxon>Bacilli</taxon>
        <taxon>Lactobacillales</taxon>
        <taxon>Lactobacillaceae</taxon>
        <taxon>Limosilactobacillus</taxon>
    </lineage>
</organism>
<dbReference type="Proteomes" id="UP000030001">
    <property type="component" value="Unassembled WGS sequence"/>
</dbReference>
<evidence type="ECO:0000313" key="1">
    <source>
        <dbReference type="EMBL" id="KGL66357.1"/>
    </source>
</evidence>
<sequence length="155" mass="16722">MELTVNDYLTQLDKAKTQTDTTDAAQIQQAATLAKGLQFVIDQLDAGYLARYVWQVAMPSGDSLEVALETNLINIPMQEAARLDPKLLEGADVKPVNLYLVAAGTDLNASGLRIDELAAADELNGSTTALTEKMQAWVTKQLAQTNENRAAKAAE</sequence>
<proteinExistence type="predicted"/>
<name>A0A099YAB9_LIMMU</name>